<sequence>MTEVSELYAAEFTQPLSSEQLNLINELCKKRLQRMPLQYVLGEWDFRDLTLKLRPPVFIPRPETEELVEMILQYHRPRINLHFLEVGCGSGAISLSLLHEIPQAIGIAIDQSHAAVKLTEHNATRLNLHDRLTVHNIEVVDSFKIPNDIAGPYDAIISNPPYIFHDDMKDLAPEISRYEDTKALHGGHDGLEVTKNILKMARYLLKHEGSIWFECDPRHPTMIKSWLDNHPETDVKFVDVGYDFSDRARFCHLKYIPTKVKT</sequence>
<dbReference type="Gene3D" id="1.10.8.10">
    <property type="entry name" value="DNA helicase RuvA subunit, C-terminal domain"/>
    <property type="match status" value="1"/>
</dbReference>
<reference evidence="9" key="1">
    <citation type="submission" date="2025-08" db="UniProtKB">
        <authorList>
            <consortium name="RefSeq"/>
        </authorList>
    </citation>
    <scope>IDENTIFICATION</scope>
    <source>
        <tissue evidence="9">Testes</tissue>
    </source>
</reference>
<dbReference type="PANTHER" id="PTHR18895">
    <property type="entry name" value="HEMK METHYLTRANSFERASE"/>
    <property type="match status" value="1"/>
</dbReference>
<evidence type="ECO:0000313" key="9">
    <source>
        <dbReference type="RefSeq" id="XP_006824365.1"/>
    </source>
</evidence>
<dbReference type="SUPFAM" id="SSF53335">
    <property type="entry name" value="S-adenosyl-L-methionine-dependent methyltransferases"/>
    <property type="match status" value="1"/>
</dbReference>
<dbReference type="Proteomes" id="UP000694865">
    <property type="component" value="Unplaced"/>
</dbReference>
<dbReference type="InterPro" id="IPR040758">
    <property type="entry name" value="PrmC_N"/>
</dbReference>
<keyword evidence="2" id="KW-0489">Methyltransferase</keyword>
<dbReference type="InterPro" id="IPR019874">
    <property type="entry name" value="RF_methyltr_PrmC"/>
</dbReference>
<dbReference type="PANTHER" id="PTHR18895:SF74">
    <property type="entry name" value="MTRF1L RELEASE FACTOR GLUTAMINE METHYLTRANSFERASE"/>
    <property type="match status" value="1"/>
</dbReference>
<accession>A0ABM0MWH4</accession>
<evidence type="ECO:0000256" key="3">
    <source>
        <dbReference type="ARBA" id="ARBA00022679"/>
    </source>
</evidence>
<comment type="catalytic activity">
    <reaction evidence="5">
        <text>L-glutaminyl-[peptide chain release factor] + S-adenosyl-L-methionine = N(5)-methyl-L-glutaminyl-[peptide chain release factor] + S-adenosyl-L-homocysteine + H(+)</text>
        <dbReference type="Rhea" id="RHEA:42896"/>
        <dbReference type="Rhea" id="RHEA-COMP:10271"/>
        <dbReference type="Rhea" id="RHEA-COMP:10272"/>
        <dbReference type="ChEBI" id="CHEBI:15378"/>
        <dbReference type="ChEBI" id="CHEBI:30011"/>
        <dbReference type="ChEBI" id="CHEBI:57856"/>
        <dbReference type="ChEBI" id="CHEBI:59789"/>
        <dbReference type="ChEBI" id="CHEBI:61891"/>
        <dbReference type="EC" id="2.1.1.297"/>
    </reaction>
</comment>
<evidence type="ECO:0000256" key="4">
    <source>
        <dbReference type="ARBA" id="ARBA00022691"/>
    </source>
</evidence>
<proteinExistence type="predicted"/>
<dbReference type="InterPro" id="IPR004556">
    <property type="entry name" value="HemK-like"/>
</dbReference>
<feature type="domain" description="Methyltransferase small" evidence="6">
    <location>
        <begin position="79"/>
        <end position="168"/>
    </location>
</feature>
<keyword evidence="4" id="KW-0949">S-adenosyl-L-methionine</keyword>
<feature type="domain" description="Release factor glutamine methyltransferase N-terminal" evidence="7">
    <location>
        <begin position="10"/>
        <end position="42"/>
    </location>
</feature>
<dbReference type="InterPro" id="IPR029063">
    <property type="entry name" value="SAM-dependent_MTases_sf"/>
</dbReference>
<evidence type="ECO:0000259" key="7">
    <source>
        <dbReference type="Pfam" id="PF17827"/>
    </source>
</evidence>
<organism evidence="8 9">
    <name type="scientific">Saccoglossus kowalevskii</name>
    <name type="common">Acorn worm</name>
    <dbReference type="NCBI Taxonomy" id="10224"/>
    <lineage>
        <taxon>Eukaryota</taxon>
        <taxon>Metazoa</taxon>
        <taxon>Hemichordata</taxon>
        <taxon>Enteropneusta</taxon>
        <taxon>Harrimaniidae</taxon>
        <taxon>Saccoglossus</taxon>
    </lineage>
</organism>
<evidence type="ECO:0000256" key="1">
    <source>
        <dbReference type="ARBA" id="ARBA00012771"/>
    </source>
</evidence>
<protein>
    <recommendedName>
        <fullName evidence="1">peptide chain release factor N(5)-glutamine methyltransferase</fullName>
        <ecNumber evidence="1">2.1.1.297</ecNumber>
    </recommendedName>
</protein>
<dbReference type="NCBIfam" id="TIGR00536">
    <property type="entry name" value="hemK_fam"/>
    <property type="match status" value="1"/>
</dbReference>
<dbReference type="Pfam" id="PF17827">
    <property type="entry name" value="PrmC_N"/>
    <property type="match status" value="1"/>
</dbReference>
<keyword evidence="3" id="KW-0808">Transferase</keyword>
<dbReference type="Pfam" id="PF05175">
    <property type="entry name" value="MTS"/>
    <property type="match status" value="1"/>
</dbReference>
<dbReference type="EC" id="2.1.1.297" evidence="1"/>
<dbReference type="InterPro" id="IPR007848">
    <property type="entry name" value="Small_mtfrase_dom"/>
</dbReference>
<gene>
    <name evidence="9" type="primary">LOC100376390</name>
</gene>
<dbReference type="InterPro" id="IPR002052">
    <property type="entry name" value="DNA_methylase_N6_adenine_CS"/>
</dbReference>
<evidence type="ECO:0000313" key="8">
    <source>
        <dbReference type="Proteomes" id="UP000694865"/>
    </source>
</evidence>
<evidence type="ECO:0000256" key="2">
    <source>
        <dbReference type="ARBA" id="ARBA00022603"/>
    </source>
</evidence>
<keyword evidence="8" id="KW-1185">Reference proteome</keyword>
<dbReference type="NCBIfam" id="TIGR03534">
    <property type="entry name" value="RF_mod_PrmC"/>
    <property type="match status" value="1"/>
</dbReference>
<dbReference type="PROSITE" id="PS00092">
    <property type="entry name" value="N6_MTASE"/>
    <property type="match status" value="1"/>
</dbReference>
<dbReference type="Gene3D" id="3.40.50.150">
    <property type="entry name" value="Vaccinia Virus protein VP39"/>
    <property type="match status" value="1"/>
</dbReference>
<name>A0ABM0MWH4_SACKO</name>
<dbReference type="CDD" id="cd02440">
    <property type="entry name" value="AdoMet_MTases"/>
    <property type="match status" value="1"/>
</dbReference>
<evidence type="ECO:0000256" key="5">
    <source>
        <dbReference type="ARBA" id="ARBA00048391"/>
    </source>
</evidence>
<dbReference type="GeneID" id="100376390"/>
<dbReference type="InterPro" id="IPR050320">
    <property type="entry name" value="N5-glutamine_MTase"/>
</dbReference>
<dbReference type="RefSeq" id="XP_006824365.1">
    <property type="nucleotide sequence ID" value="XM_006824302.1"/>
</dbReference>
<evidence type="ECO:0000259" key="6">
    <source>
        <dbReference type="Pfam" id="PF05175"/>
    </source>
</evidence>